<dbReference type="SUPFAM" id="SSF140990">
    <property type="entry name" value="FtsH protease domain-like"/>
    <property type="match status" value="1"/>
</dbReference>
<dbReference type="GO" id="GO:0005524">
    <property type="term" value="F:ATP binding"/>
    <property type="evidence" value="ECO:0007669"/>
    <property type="project" value="InterPro"/>
</dbReference>
<keyword evidence="2" id="KW-1185">Reference proteome</keyword>
<evidence type="ECO:0000313" key="2">
    <source>
        <dbReference type="Proteomes" id="UP000887572"/>
    </source>
</evidence>
<dbReference type="WBParaSite" id="Gr19_v10_g17589.t1">
    <property type="protein sequence ID" value="Gr19_v10_g17589.t1"/>
    <property type="gene ID" value="Gr19_v10_g17589"/>
</dbReference>
<dbReference type="Pfam" id="PF01434">
    <property type="entry name" value="Peptidase_M41"/>
    <property type="match status" value="1"/>
</dbReference>
<dbReference type="Proteomes" id="UP000887572">
    <property type="component" value="Unplaced"/>
</dbReference>
<dbReference type="GO" id="GO:0004222">
    <property type="term" value="F:metalloendopeptidase activity"/>
    <property type="evidence" value="ECO:0007669"/>
    <property type="project" value="InterPro"/>
</dbReference>
<feature type="domain" description="Peptidase M41" evidence="1">
    <location>
        <begin position="36"/>
        <end position="112"/>
    </location>
</feature>
<protein>
    <submittedName>
        <fullName evidence="3">Peptidase M41 domain-containing protein</fullName>
    </submittedName>
</protein>
<accession>A0A914HHM1</accession>
<evidence type="ECO:0000313" key="3">
    <source>
        <dbReference type="WBParaSite" id="Gr19_v10_g17589.t1"/>
    </source>
</evidence>
<dbReference type="InterPro" id="IPR037219">
    <property type="entry name" value="Peptidase_M41-like"/>
</dbReference>
<name>A0A914HHM1_GLORO</name>
<dbReference type="InterPro" id="IPR000642">
    <property type="entry name" value="Peptidase_M41"/>
</dbReference>
<dbReference type="GO" id="GO:0006508">
    <property type="term" value="P:proteolysis"/>
    <property type="evidence" value="ECO:0007669"/>
    <property type="project" value="InterPro"/>
</dbReference>
<evidence type="ECO:0000259" key="1">
    <source>
        <dbReference type="Pfam" id="PF01434"/>
    </source>
</evidence>
<proteinExistence type="predicted"/>
<organism evidence="2 3">
    <name type="scientific">Globodera rostochiensis</name>
    <name type="common">Golden nematode worm</name>
    <name type="synonym">Heterodera rostochiensis</name>
    <dbReference type="NCBI Taxonomy" id="31243"/>
    <lineage>
        <taxon>Eukaryota</taxon>
        <taxon>Metazoa</taxon>
        <taxon>Ecdysozoa</taxon>
        <taxon>Nematoda</taxon>
        <taxon>Chromadorea</taxon>
        <taxon>Rhabditida</taxon>
        <taxon>Tylenchina</taxon>
        <taxon>Tylenchomorpha</taxon>
        <taxon>Tylenchoidea</taxon>
        <taxon>Heteroderidae</taxon>
        <taxon>Heteroderinae</taxon>
        <taxon>Globodera</taxon>
    </lineage>
</organism>
<dbReference type="Gene3D" id="1.20.58.760">
    <property type="entry name" value="Peptidase M41"/>
    <property type="match status" value="1"/>
</dbReference>
<reference evidence="3" key="1">
    <citation type="submission" date="2022-11" db="UniProtKB">
        <authorList>
            <consortium name="WormBaseParasite"/>
        </authorList>
    </citation>
    <scope>IDENTIFICATION</scope>
</reference>
<sequence length="137" mass="15485">MARPNARQRAARLRARQEAEFKRLERLALVWDPAYNKCRVSIHETGHCFLLWNQRAAGVLESTTVVPAVTTDGLTRSEWPWQLTRAQLTARLRVQLGGRCAEEIAFGGVSMGHGTPEAIWHVDGVFWKLCTLVRMAC</sequence>
<dbReference type="AlphaFoldDB" id="A0A914HHM1"/>
<dbReference type="GO" id="GO:0004176">
    <property type="term" value="F:ATP-dependent peptidase activity"/>
    <property type="evidence" value="ECO:0007669"/>
    <property type="project" value="InterPro"/>
</dbReference>